<feature type="chain" id="PRO_5028897262" description="Fn3-like domain-containing protein" evidence="1">
    <location>
        <begin position="33"/>
        <end position="168"/>
    </location>
</feature>
<dbReference type="RefSeq" id="WP_186987878.1">
    <property type="nucleotide sequence ID" value="NZ_CP052909.1"/>
</dbReference>
<name>A0A7G8PVA6_9FLAO</name>
<accession>A0A7G8PVA6</accession>
<evidence type="ECO:0000256" key="1">
    <source>
        <dbReference type="SAM" id="SignalP"/>
    </source>
</evidence>
<keyword evidence="3" id="KW-1185">Reference proteome</keyword>
<organism evidence="2 3">
    <name type="scientific">Constantimarinum furrinae</name>
    <dbReference type="NCBI Taxonomy" id="2562285"/>
    <lineage>
        <taxon>Bacteria</taxon>
        <taxon>Pseudomonadati</taxon>
        <taxon>Bacteroidota</taxon>
        <taxon>Flavobacteriia</taxon>
        <taxon>Flavobacteriales</taxon>
        <taxon>Flavobacteriaceae</taxon>
        <taxon>Altibacter/Constantimarinum group</taxon>
        <taxon>Constantimarinum</taxon>
    </lineage>
</organism>
<gene>
    <name evidence="2" type="ORF">ALE3EI_1721</name>
</gene>
<dbReference type="AlphaFoldDB" id="A0A7G8PVA6"/>
<keyword evidence="1" id="KW-0732">Signal</keyword>
<proteinExistence type="predicted"/>
<evidence type="ECO:0000313" key="3">
    <source>
        <dbReference type="Proteomes" id="UP000515514"/>
    </source>
</evidence>
<dbReference type="EMBL" id="CP052909">
    <property type="protein sequence ID" value="QNJ98272.1"/>
    <property type="molecule type" value="Genomic_DNA"/>
</dbReference>
<sequence>MNNISSLMRSSKNWLFFHFLLVCIFLSFSGYAQNCNSDLSVEKNRNVKSAGENGAVYLLTLTNNTSKTNTYHLASVFSDLSCANKNRQTRSANVTLNVAFEGNSSVITNNQITVGSGQSKKFKVRVTVPGGTPYRTWSCIQIQARAEHCNNAISETLLRVFVPDPSEG</sequence>
<evidence type="ECO:0008006" key="4">
    <source>
        <dbReference type="Google" id="ProtNLM"/>
    </source>
</evidence>
<feature type="signal peptide" evidence="1">
    <location>
        <begin position="1"/>
        <end position="32"/>
    </location>
</feature>
<reference evidence="2 3" key="1">
    <citation type="submission" date="2020-04" db="EMBL/GenBank/DDBJ databases">
        <title>Genome sequence of Altibacter aquimarinus strain ALE3EI.</title>
        <authorList>
            <person name="Oh H.-M."/>
            <person name="Jang D."/>
        </authorList>
    </citation>
    <scope>NUCLEOTIDE SEQUENCE [LARGE SCALE GENOMIC DNA]</scope>
    <source>
        <strain evidence="2 3">ALE3EI</strain>
    </source>
</reference>
<protein>
    <recommendedName>
        <fullName evidence="4">Fn3-like domain-containing protein</fullName>
    </recommendedName>
</protein>
<dbReference type="Proteomes" id="UP000515514">
    <property type="component" value="Chromosome"/>
</dbReference>
<evidence type="ECO:0000313" key="2">
    <source>
        <dbReference type="EMBL" id="QNJ98272.1"/>
    </source>
</evidence>
<dbReference type="KEGG" id="alti:ALE3EI_1721"/>